<feature type="compositionally biased region" description="Basic and acidic residues" evidence="1">
    <location>
        <begin position="42"/>
        <end position="51"/>
    </location>
</feature>
<feature type="transmembrane region" description="Helical" evidence="2">
    <location>
        <begin position="416"/>
        <end position="435"/>
    </location>
</feature>
<name>A0A8S1NRC6_9CILI</name>
<proteinExistence type="predicted"/>
<dbReference type="OrthoDB" id="302551at2759"/>
<feature type="compositionally biased region" description="Acidic residues" evidence="1">
    <location>
        <begin position="26"/>
        <end position="41"/>
    </location>
</feature>
<gene>
    <name evidence="3" type="ORF">PSON_ATCC_30995.1.T0580013</name>
</gene>
<dbReference type="AlphaFoldDB" id="A0A8S1NRC6"/>
<evidence type="ECO:0000256" key="2">
    <source>
        <dbReference type="SAM" id="Phobius"/>
    </source>
</evidence>
<organism evidence="3 4">
    <name type="scientific">Paramecium sonneborni</name>
    <dbReference type="NCBI Taxonomy" id="65129"/>
    <lineage>
        <taxon>Eukaryota</taxon>
        <taxon>Sar</taxon>
        <taxon>Alveolata</taxon>
        <taxon>Ciliophora</taxon>
        <taxon>Intramacronucleata</taxon>
        <taxon>Oligohymenophorea</taxon>
        <taxon>Peniculida</taxon>
        <taxon>Parameciidae</taxon>
        <taxon>Paramecium</taxon>
    </lineage>
</organism>
<accession>A0A8S1NRC6</accession>
<feature type="region of interest" description="Disordered" evidence="1">
    <location>
        <begin position="1"/>
        <end position="64"/>
    </location>
</feature>
<dbReference type="EMBL" id="CAJJDN010000058">
    <property type="protein sequence ID" value="CAD8091705.1"/>
    <property type="molecule type" value="Genomic_DNA"/>
</dbReference>
<evidence type="ECO:0008006" key="5">
    <source>
        <dbReference type="Google" id="ProtNLM"/>
    </source>
</evidence>
<comment type="caution">
    <text evidence="3">The sequence shown here is derived from an EMBL/GenBank/DDBJ whole genome shotgun (WGS) entry which is preliminary data.</text>
</comment>
<sequence>MLSSNNQDEAMLSDRNEQELFQSDSSSEENESENQLDEENENDKIEPENHSFQDQQPLSKDEHKKKEIKETCLEKLKGYIGFGNFLTSQKIGYVFFIPISSKWTFKMQVIITQLIIATVSLGVFFGIRFLGQDIFKNIIQEWSKNNFAKLQQEQIQQVSEQFITLCLVTYMNEIQFAQVMNEVFQQRIIQWNENQLVSMDQNLDEYAKFYQYTSIIDYATQSYSTYMFLNQTNLSQGDLQYYLSANYLMKYNYVTLTCSFFWIFKNGLMVQYPGINVTDIEQFRNYRKQIDYKNQETSEFIFDDVLQNYVQRSIYPIINQNNETIGNIFIERLPQNFKDLFMLFATSDLLNYTILISNKDGNIIYQSFQTSNFTINIIQQLIAYPDELIIHDFKLEKGGNSDYPYKIYKGIINNTIYSISIIKLNFTIIIVYPYTLLEIQLQNQEEEFDTYDKEFNERYLAACIAAPLIYIILVVFFLVREIKPLEEITQSAQMSLKKSQAFDEKSLSNIKGNGLISHLTSLFSKLMIDLNQLKLEKKKQIIEFYNSQTYPKNNKVKNVDEILKEIEKINVEQIQSQSPIQIPNYED</sequence>
<keyword evidence="2" id="KW-0812">Transmembrane</keyword>
<keyword evidence="2" id="KW-0472">Membrane</keyword>
<reference evidence="3" key="1">
    <citation type="submission" date="2021-01" db="EMBL/GenBank/DDBJ databases">
        <authorList>
            <consortium name="Genoscope - CEA"/>
            <person name="William W."/>
        </authorList>
    </citation>
    <scope>NUCLEOTIDE SEQUENCE</scope>
</reference>
<feature type="transmembrane region" description="Helical" evidence="2">
    <location>
        <begin position="110"/>
        <end position="130"/>
    </location>
</feature>
<protein>
    <recommendedName>
        <fullName evidence="5">Transmembrane protein</fullName>
    </recommendedName>
</protein>
<evidence type="ECO:0000313" key="4">
    <source>
        <dbReference type="Proteomes" id="UP000692954"/>
    </source>
</evidence>
<feature type="transmembrane region" description="Helical" evidence="2">
    <location>
        <begin position="459"/>
        <end position="479"/>
    </location>
</feature>
<evidence type="ECO:0000313" key="3">
    <source>
        <dbReference type="EMBL" id="CAD8091705.1"/>
    </source>
</evidence>
<keyword evidence="2" id="KW-1133">Transmembrane helix</keyword>
<dbReference type="Proteomes" id="UP000692954">
    <property type="component" value="Unassembled WGS sequence"/>
</dbReference>
<keyword evidence="4" id="KW-1185">Reference proteome</keyword>
<evidence type="ECO:0000256" key="1">
    <source>
        <dbReference type="SAM" id="MobiDB-lite"/>
    </source>
</evidence>